<dbReference type="SUPFAM" id="SSF56935">
    <property type="entry name" value="Porins"/>
    <property type="match status" value="1"/>
</dbReference>
<feature type="signal peptide" evidence="1">
    <location>
        <begin position="1"/>
        <end position="24"/>
    </location>
</feature>
<dbReference type="RefSeq" id="WP_108824425.1">
    <property type="nucleotide sequence ID" value="NZ_CP023004.1"/>
</dbReference>
<protein>
    <recommendedName>
        <fullName evidence="4">Porin domain-containing protein</fullName>
    </recommendedName>
</protein>
<reference evidence="2 3" key="1">
    <citation type="journal article" date="2018" name="Syst. Appl. Microbiol.">
        <title>Ereboglobus luteus gen. nov. sp. nov. from cockroach guts, and new insights into the oxygen relationship of the genera Opitutus and Didymococcus (Verrucomicrobia: Opitutaceae).</title>
        <authorList>
            <person name="Tegtmeier D."/>
            <person name="Belitz A."/>
            <person name="Radek R."/>
            <person name="Heimerl T."/>
            <person name="Brune A."/>
        </authorList>
    </citation>
    <scope>NUCLEOTIDE SEQUENCE [LARGE SCALE GENOMIC DNA]</scope>
    <source>
        <strain evidence="2 3">Ho45</strain>
    </source>
</reference>
<feature type="chain" id="PRO_5016095524" description="Porin domain-containing protein" evidence="1">
    <location>
        <begin position="25"/>
        <end position="349"/>
    </location>
</feature>
<dbReference type="InterPro" id="IPR011486">
    <property type="entry name" value="BBP2"/>
</dbReference>
<dbReference type="Proteomes" id="UP000244896">
    <property type="component" value="Chromosome"/>
</dbReference>
<accession>A0A2U8E1F6</accession>
<keyword evidence="3" id="KW-1185">Reference proteome</keyword>
<dbReference type="Pfam" id="PF07642">
    <property type="entry name" value="BBP2"/>
    <property type="match status" value="1"/>
</dbReference>
<dbReference type="KEGG" id="elut:CKA38_04515"/>
<evidence type="ECO:0000313" key="2">
    <source>
        <dbReference type="EMBL" id="AWI08616.1"/>
    </source>
</evidence>
<dbReference type="Gene3D" id="2.40.160.10">
    <property type="entry name" value="Porin"/>
    <property type="match status" value="1"/>
</dbReference>
<keyword evidence="1" id="KW-0732">Signal</keyword>
<name>A0A2U8E1F6_9BACT</name>
<dbReference type="InterPro" id="IPR023614">
    <property type="entry name" value="Porin_dom_sf"/>
</dbReference>
<evidence type="ECO:0008006" key="4">
    <source>
        <dbReference type="Google" id="ProtNLM"/>
    </source>
</evidence>
<dbReference type="EMBL" id="CP023004">
    <property type="protein sequence ID" value="AWI08616.1"/>
    <property type="molecule type" value="Genomic_DNA"/>
</dbReference>
<dbReference type="AlphaFoldDB" id="A0A2U8E1F6"/>
<evidence type="ECO:0000313" key="3">
    <source>
        <dbReference type="Proteomes" id="UP000244896"/>
    </source>
</evidence>
<sequence>MKKTASLKIAGAVLASVLSTLAIRADLAINENVSLFGYAAGSITYNKVQQKSTDTTMDIDAAKLGVTLDFSPITATISGYTDAGASKIYLLDAYVSYDFGSKLKLSAGRFVTWLGYESFDLVDNTFSSFGNATISDSLFNNIIPSYQHGVRIEYVNEKAKLGLSAVDSVYNVNDEFYRGDGDVRDGFGVEGNFTYTEEQWTLGMTLAYQYTKAGYQDFGGIDPYIDEPETFTADIWLERKIGEDITIAGEIVLMREKIKGVDAKNTFYAMLMAKQQIDEKIAIAGRFSFGDRKDYGNFWKVTVSPVTYEVTKNLEIRTEMGYTRFDKDLRDHGMPKYEFTAGVQAVLKF</sequence>
<evidence type="ECO:0000256" key="1">
    <source>
        <dbReference type="SAM" id="SignalP"/>
    </source>
</evidence>
<organism evidence="2 3">
    <name type="scientific">Ereboglobus luteus</name>
    <dbReference type="NCBI Taxonomy" id="1796921"/>
    <lineage>
        <taxon>Bacteria</taxon>
        <taxon>Pseudomonadati</taxon>
        <taxon>Verrucomicrobiota</taxon>
        <taxon>Opitutia</taxon>
        <taxon>Opitutales</taxon>
        <taxon>Opitutaceae</taxon>
        <taxon>Ereboglobus</taxon>
    </lineage>
</organism>
<proteinExistence type="predicted"/>
<dbReference type="OrthoDB" id="193289at2"/>
<gene>
    <name evidence="2" type="ORF">CKA38_04515</name>
</gene>